<proteinExistence type="predicted"/>
<dbReference type="SUPFAM" id="SSF51338">
    <property type="entry name" value="Composite domain of metallo-dependent hydrolases"/>
    <property type="match status" value="1"/>
</dbReference>
<dbReference type="Gene3D" id="2.30.40.10">
    <property type="entry name" value="Urease, subunit C, domain 1"/>
    <property type="match status" value="1"/>
</dbReference>
<dbReference type="InterPro" id="IPR013108">
    <property type="entry name" value="Amidohydro_3"/>
</dbReference>
<dbReference type="PANTHER" id="PTHR22642">
    <property type="entry name" value="IMIDAZOLONEPROPIONASE"/>
    <property type="match status" value="1"/>
</dbReference>
<dbReference type="PANTHER" id="PTHR22642:SF2">
    <property type="entry name" value="PROTEIN LONG AFTER FAR-RED 3"/>
    <property type="match status" value="1"/>
</dbReference>
<organism evidence="2">
    <name type="scientific">marine sediment metagenome</name>
    <dbReference type="NCBI Taxonomy" id="412755"/>
    <lineage>
        <taxon>unclassified sequences</taxon>
        <taxon>metagenomes</taxon>
        <taxon>ecological metagenomes</taxon>
    </lineage>
</organism>
<sequence length="93" mass="10355">AISPKDLEGKELPDWVRKERIGIEEALKIFTEEASHALHEKKGQIKQGMQADFVVLSENPLKLPIQKIPSLQALQTYLDGQLVYADNAGSSQI</sequence>
<protein>
    <recommendedName>
        <fullName evidence="1">Amidohydrolase 3 domain-containing protein</fullName>
    </recommendedName>
</protein>
<dbReference type="EMBL" id="BARW01013767">
    <property type="protein sequence ID" value="GAI83389.1"/>
    <property type="molecule type" value="Genomic_DNA"/>
</dbReference>
<dbReference type="InterPro" id="IPR011059">
    <property type="entry name" value="Metal-dep_hydrolase_composite"/>
</dbReference>
<accession>X1TTM8</accession>
<feature type="non-terminal residue" evidence="2">
    <location>
        <position position="1"/>
    </location>
</feature>
<dbReference type="GO" id="GO:0016810">
    <property type="term" value="F:hydrolase activity, acting on carbon-nitrogen (but not peptide) bonds"/>
    <property type="evidence" value="ECO:0007669"/>
    <property type="project" value="InterPro"/>
</dbReference>
<dbReference type="Pfam" id="PF07969">
    <property type="entry name" value="Amidohydro_3"/>
    <property type="match status" value="1"/>
</dbReference>
<comment type="caution">
    <text evidence="2">The sequence shown here is derived from an EMBL/GenBank/DDBJ whole genome shotgun (WGS) entry which is preliminary data.</text>
</comment>
<name>X1TTM8_9ZZZZ</name>
<gene>
    <name evidence="2" type="ORF">S12H4_24980</name>
</gene>
<evidence type="ECO:0000259" key="1">
    <source>
        <dbReference type="Pfam" id="PF07969"/>
    </source>
</evidence>
<feature type="domain" description="Amidohydrolase 3" evidence="1">
    <location>
        <begin position="18"/>
        <end position="84"/>
    </location>
</feature>
<dbReference type="Gene3D" id="3.20.20.140">
    <property type="entry name" value="Metal-dependent hydrolases"/>
    <property type="match status" value="1"/>
</dbReference>
<dbReference type="AlphaFoldDB" id="X1TTM8"/>
<reference evidence="2" key="1">
    <citation type="journal article" date="2014" name="Front. Microbiol.">
        <title>High frequency of phylogenetically diverse reductive dehalogenase-homologous genes in deep subseafloor sedimentary metagenomes.</title>
        <authorList>
            <person name="Kawai M."/>
            <person name="Futagami T."/>
            <person name="Toyoda A."/>
            <person name="Takaki Y."/>
            <person name="Nishi S."/>
            <person name="Hori S."/>
            <person name="Arai W."/>
            <person name="Tsubouchi T."/>
            <person name="Morono Y."/>
            <person name="Uchiyama I."/>
            <person name="Ito T."/>
            <person name="Fujiyama A."/>
            <person name="Inagaki F."/>
            <person name="Takami H."/>
        </authorList>
    </citation>
    <scope>NUCLEOTIDE SEQUENCE</scope>
    <source>
        <strain evidence="2">Expedition CK06-06</strain>
    </source>
</reference>
<evidence type="ECO:0000313" key="2">
    <source>
        <dbReference type="EMBL" id="GAI83389.1"/>
    </source>
</evidence>